<keyword evidence="3" id="KW-1185">Reference proteome</keyword>
<evidence type="ECO:0000313" key="3">
    <source>
        <dbReference type="Proteomes" id="UP000014978"/>
    </source>
</evidence>
<proteinExistence type="predicted"/>
<feature type="region of interest" description="Disordered" evidence="1">
    <location>
        <begin position="97"/>
        <end position="136"/>
    </location>
</feature>
<accession>S7W8A6</accession>
<dbReference type="InParanoid" id="S7W8A6"/>
<organism evidence="2 3">
    <name type="scientific">Spraguea lophii (strain 42_110)</name>
    <name type="common">Microsporidian parasite</name>
    <dbReference type="NCBI Taxonomy" id="1358809"/>
    <lineage>
        <taxon>Eukaryota</taxon>
        <taxon>Fungi</taxon>
        <taxon>Fungi incertae sedis</taxon>
        <taxon>Microsporidia</taxon>
        <taxon>Spragueidae</taxon>
        <taxon>Spraguea</taxon>
    </lineage>
</organism>
<dbReference type="EMBL" id="ATCN01000404">
    <property type="protein sequence ID" value="EPR79095.1"/>
    <property type="molecule type" value="Genomic_DNA"/>
</dbReference>
<feature type="compositionally biased region" description="Basic and acidic residues" evidence="1">
    <location>
        <begin position="276"/>
        <end position="289"/>
    </location>
</feature>
<dbReference type="VEuPathDB" id="MicrosporidiaDB:SLOPH_889"/>
<feature type="compositionally biased region" description="Basic and acidic residues" evidence="1">
    <location>
        <begin position="110"/>
        <end position="129"/>
    </location>
</feature>
<comment type="caution">
    <text evidence="2">The sequence shown here is derived from an EMBL/GenBank/DDBJ whole genome shotgun (WGS) entry which is preliminary data.</text>
</comment>
<feature type="region of interest" description="Disordered" evidence="1">
    <location>
        <begin position="207"/>
        <end position="290"/>
    </location>
</feature>
<gene>
    <name evidence="2" type="ORF">SLOPH_889</name>
</gene>
<feature type="compositionally biased region" description="Basic and acidic residues" evidence="1">
    <location>
        <begin position="207"/>
        <end position="259"/>
    </location>
</feature>
<name>S7W8A6_SPRLO</name>
<dbReference type="Proteomes" id="UP000014978">
    <property type="component" value="Unassembled WGS sequence"/>
</dbReference>
<reference evidence="3" key="1">
    <citation type="journal article" date="2013" name="PLoS Genet.">
        <title>The genome of Spraguea lophii and the basis of host-microsporidian interactions.</title>
        <authorList>
            <person name="Campbell S.E."/>
            <person name="Williams T.A."/>
            <person name="Yousuf A."/>
            <person name="Soanes D.M."/>
            <person name="Paszkiewicz K.H."/>
            <person name="Williams B.A.P."/>
        </authorList>
    </citation>
    <scope>NUCLEOTIDE SEQUENCE [LARGE SCALE GENOMIC DNA]</scope>
    <source>
        <strain evidence="3">42_110</strain>
    </source>
</reference>
<protein>
    <submittedName>
        <fullName evidence="2">Uncharacterized protein</fullName>
    </submittedName>
</protein>
<evidence type="ECO:0000313" key="2">
    <source>
        <dbReference type="EMBL" id="EPR79095.1"/>
    </source>
</evidence>
<sequence>MNYFERFIFGKNISYAEEIIFPSSTYRRCYKQHCTKVCGRSEYEFFCKFLINDGNVSLEDLMKNVKYVNDEVRFKIYKVIIDRYKIDEYYDVKDNNEAKKSKNGQNDESEQCKRDENKLENNLDNKDDVNNVDNNIDNIEDRNNIENDIKEISFKKFKEILSKNKKDNKIVKFLEQDEKAEDIFYILKNIIQRYRIIEIHKLNLYSHNEDNKDNKDNKENDNSKEDNNEDNKENDNNKDNSKEDDKDNNEINTNKEENINKNNNQDENDNTTTSKNNHDNITDDNHDNTVDTNNDLSINISILIAYIKHFISLPNATTIEVYKLMIILIKKYNFFINYNKDNNKEERNINGNNTNINDNNNNIIINRNYLESKLEPKIYKLFTDPQFQLFFYKKLILNKSTADKLIDIIVLMDIVSLD</sequence>
<dbReference type="AlphaFoldDB" id="S7W8A6"/>
<dbReference type="HOGENOM" id="CLU_658188_0_0_1"/>
<feature type="non-terminal residue" evidence="2">
    <location>
        <position position="418"/>
    </location>
</feature>
<evidence type="ECO:0000256" key="1">
    <source>
        <dbReference type="SAM" id="MobiDB-lite"/>
    </source>
</evidence>
<dbReference type="OrthoDB" id="2191863at2759"/>